<reference evidence="2 4" key="1">
    <citation type="journal article" date="2004" name="Nature">
        <title>Genome duplication in the teleost fish Tetraodon nigroviridis reveals the early vertebrate proto-karyotype.</title>
        <authorList>
            <person name="Jaillon O."/>
            <person name="Aury J.-M."/>
            <person name="Brunet F."/>
            <person name="Petit J.-L."/>
            <person name="Stange-Thomann N."/>
            <person name="Mauceli E."/>
            <person name="Bouneau L."/>
            <person name="Fischer C."/>
            <person name="Ozouf-Costaz C."/>
            <person name="Bernot A."/>
            <person name="Nicaud S."/>
            <person name="Jaffe D."/>
            <person name="Fisher S."/>
            <person name="Lutfalla G."/>
            <person name="Dossat C."/>
            <person name="Segurens B."/>
            <person name="Dasilva C."/>
            <person name="Salanoubat M."/>
            <person name="Levy M."/>
            <person name="Boudet N."/>
            <person name="Castellano S."/>
            <person name="Anthouard V."/>
            <person name="Jubin C."/>
            <person name="Castelli V."/>
            <person name="Katinka M."/>
            <person name="Vacherie B."/>
            <person name="Biemont C."/>
            <person name="Skalli Z."/>
            <person name="Cattolico L."/>
            <person name="Poulain J."/>
            <person name="De Berardinis V."/>
            <person name="Cruaud C."/>
            <person name="Duprat S."/>
            <person name="Brottier P."/>
            <person name="Coutanceau J.-P."/>
            <person name="Gouzy J."/>
            <person name="Parra G."/>
            <person name="Lardier G."/>
            <person name="Chapple C."/>
            <person name="McKernan K.J."/>
            <person name="McEwan P."/>
            <person name="Bosak S."/>
            <person name="Kellis M."/>
            <person name="Volff J.-N."/>
            <person name="Guigo R."/>
            <person name="Zody M.C."/>
            <person name="Mesirov J."/>
            <person name="Lindblad-Toh K."/>
            <person name="Birren B."/>
            <person name="Nusbaum C."/>
            <person name="Kahn D."/>
            <person name="Robinson-Rechavi M."/>
            <person name="Laudet V."/>
            <person name="Schachter V."/>
            <person name="Quetier F."/>
            <person name="Saurin W."/>
            <person name="Scarpelli C."/>
            <person name="Wincker P."/>
            <person name="Lander E.S."/>
            <person name="Weissenbach J."/>
            <person name="Roest Crollius H."/>
        </authorList>
    </citation>
    <scope>NUCLEOTIDE SEQUENCE [LARGE SCALE GENOMIC DNA]</scope>
</reference>
<proteinExistence type="predicted"/>
<dbReference type="AlphaFoldDB" id="Q4RVE1"/>
<sequence length="470" mass="51771">MEFRATGHRAADIQLDIGADDPLPLNQVPKSCGYTMRKSALDFVLAVSYDGCNIIRENGIYVLKMRWLNASVEFICSVTSSSELPDQYEFQFQEPELPSVRSGRPRRQTTEQFYYNPCSLYPYYYYACLYYYYMYMMNLAHASQTQTATIAAPQVPTANPPGDGKQMPLYYYYFHPYYYQGENVPVKVPQSSECDWTADAQQRPQCSNIPPGHVKWPFYPSSGPTQQGFPGSPLLPQVPQQHHGKYPQQKVPQLSSLKKPGKPHHPSKYKPSPTTTTAPPATVRTTPCPTQGPVTTTTLCPTQGPVTTTTLCPTQGPVTTTTLCPTQGPVTTTTPCPATTTPCPTQGPVTTTTPCPATTTPCPNQEGPITTTTTPCSDQEGSITSCDGVVSKYVPYQNLVFQPYVSYEGGRSAGGPQKIPEPSLDFTGRAHPPAFSGLEGHDPVLMPSLYQEGALVGNPWFYYYSFPYVE</sequence>
<dbReference type="OrthoDB" id="8446208at2759"/>
<feature type="compositionally biased region" description="Basic residues" evidence="1">
    <location>
        <begin position="259"/>
        <end position="268"/>
    </location>
</feature>
<reference evidence="2" key="2">
    <citation type="submission" date="2004-02" db="EMBL/GenBank/DDBJ databases">
        <authorList>
            <consortium name="Genoscope"/>
            <consortium name="Whitehead Institute Centre for Genome Research"/>
        </authorList>
    </citation>
    <scope>NUCLEOTIDE SEQUENCE</scope>
</reference>
<evidence type="ECO:0000313" key="2">
    <source>
        <dbReference type="EMBL" id="CAG07641.1"/>
    </source>
</evidence>
<protein>
    <submittedName>
        <fullName evidence="2">Chromosome 15 SCAF14992, whole genome shotgun sequence</fullName>
    </submittedName>
</protein>
<evidence type="ECO:0000256" key="1">
    <source>
        <dbReference type="SAM" id="MobiDB-lite"/>
    </source>
</evidence>
<reference evidence="3" key="3">
    <citation type="submission" date="2025-05" db="UniProtKB">
        <authorList>
            <consortium name="Ensembl"/>
        </authorList>
    </citation>
    <scope>IDENTIFICATION</scope>
</reference>
<dbReference type="Ensembl" id="ENSTNIT00000018527.1">
    <property type="protein sequence ID" value="ENSTNIP00000018302.1"/>
    <property type="gene ID" value="ENSTNIG00000015244.1"/>
</dbReference>
<dbReference type="OMA" id="TLCPTQG"/>
<accession>Q4RVE1</accession>
<feature type="compositionally biased region" description="Low complexity" evidence="1">
    <location>
        <begin position="269"/>
        <end position="289"/>
    </location>
</feature>
<dbReference type="KEGG" id="tng:GSTEN00028376G001"/>
<name>Q4RVE1_TETNG</name>
<keyword evidence="4" id="KW-1185">Reference proteome</keyword>
<evidence type="ECO:0000313" key="4">
    <source>
        <dbReference type="Proteomes" id="UP000007303"/>
    </source>
</evidence>
<dbReference type="Proteomes" id="UP000007303">
    <property type="component" value="Unassembled WGS sequence"/>
</dbReference>
<gene>
    <name evidence="2" type="ORF">GSTENG00028376001</name>
</gene>
<dbReference type="EMBL" id="CAAE01014992">
    <property type="protein sequence ID" value="CAG07641.1"/>
    <property type="molecule type" value="Genomic_DNA"/>
</dbReference>
<feature type="region of interest" description="Disordered" evidence="1">
    <location>
        <begin position="220"/>
        <end position="290"/>
    </location>
</feature>
<dbReference type="STRING" id="99883.ENSTNIP00000018302"/>
<dbReference type="HOGENOM" id="CLU_581324_0_0_1"/>
<evidence type="ECO:0000313" key="3">
    <source>
        <dbReference type="Ensembl" id="ENSTNIP00000018302.1"/>
    </source>
</evidence>
<organism evidence="2">
    <name type="scientific">Tetraodon nigroviridis</name>
    <name type="common">Spotted green pufferfish</name>
    <name type="synonym">Chelonodon nigroviridis</name>
    <dbReference type="NCBI Taxonomy" id="99883"/>
    <lineage>
        <taxon>Eukaryota</taxon>
        <taxon>Metazoa</taxon>
        <taxon>Chordata</taxon>
        <taxon>Craniata</taxon>
        <taxon>Vertebrata</taxon>
        <taxon>Euteleostomi</taxon>
        <taxon>Actinopterygii</taxon>
        <taxon>Neopterygii</taxon>
        <taxon>Teleostei</taxon>
        <taxon>Neoteleostei</taxon>
        <taxon>Acanthomorphata</taxon>
        <taxon>Eupercaria</taxon>
        <taxon>Tetraodontiformes</taxon>
        <taxon>Tetradontoidea</taxon>
        <taxon>Tetraodontidae</taxon>
        <taxon>Tetraodon</taxon>
    </lineage>
</organism>
<dbReference type="GeneTree" id="ENSGT00940000174824"/>